<proteinExistence type="predicted"/>
<dbReference type="AlphaFoldDB" id="A0AAV5R7Z5"/>
<keyword evidence="2" id="KW-1185">Reference proteome</keyword>
<dbReference type="EMBL" id="BTGB01000009">
    <property type="protein sequence ID" value="GMM47694.1"/>
    <property type="molecule type" value="Genomic_DNA"/>
</dbReference>
<reference evidence="1 2" key="1">
    <citation type="journal article" date="2023" name="Elife">
        <title>Identification of key yeast species and microbe-microbe interactions impacting larval growth of Drosophila in the wild.</title>
        <authorList>
            <person name="Mure A."/>
            <person name="Sugiura Y."/>
            <person name="Maeda R."/>
            <person name="Honda K."/>
            <person name="Sakurai N."/>
            <person name="Takahashi Y."/>
            <person name="Watada M."/>
            <person name="Katoh T."/>
            <person name="Gotoh A."/>
            <person name="Gotoh Y."/>
            <person name="Taniguchi I."/>
            <person name="Nakamura K."/>
            <person name="Hayashi T."/>
            <person name="Katayama T."/>
            <person name="Uemura T."/>
            <person name="Hattori Y."/>
        </authorList>
    </citation>
    <scope>NUCLEOTIDE SEQUENCE [LARGE SCALE GENOMIC DNA]</scope>
    <source>
        <strain evidence="1 2">PK-24</strain>
    </source>
</reference>
<evidence type="ECO:0000313" key="1">
    <source>
        <dbReference type="EMBL" id="GMM47694.1"/>
    </source>
</evidence>
<organism evidence="1 2">
    <name type="scientific">Pichia kluyveri</name>
    <name type="common">Yeast</name>
    <dbReference type="NCBI Taxonomy" id="36015"/>
    <lineage>
        <taxon>Eukaryota</taxon>
        <taxon>Fungi</taxon>
        <taxon>Dikarya</taxon>
        <taxon>Ascomycota</taxon>
        <taxon>Saccharomycotina</taxon>
        <taxon>Pichiomycetes</taxon>
        <taxon>Pichiales</taxon>
        <taxon>Pichiaceae</taxon>
        <taxon>Pichia</taxon>
    </lineage>
</organism>
<accession>A0AAV5R7Z5</accession>
<comment type="caution">
    <text evidence="1">The sequence shown here is derived from an EMBL/GenBank/DDBJ whole genome shotgun (WGS) entry which is preliminary data.</text>
</comment>
<dbReference type="Proteomes" id="UP001378960">
    <property type="component" value="Unassembled WGS sequence"/>
</dbReference>
<evidence type="ECO:0000313" key="2">
    <source>
        <dbReference type="Proteomes" id="UP001378960"/>
    </source>
</evidence>
<protein>
    <submittedName>
        <fullName evidence="1">Uncharacterized protein</fullName>
    </submittedName>
</protein>
<name>A0AAV5R7Z5_PICKL</name>
<gene>
    <name evidence="1" type="ORF">DAPK24_042920</name>
</gene>
<sequence>MLKIIDHPPSVENCTLFSDYIKTVSVHDVPDTHLLRYASNIWYLRLSSNIFHPELNAIRLSIPFGNNIIMDIPYMSLSSLGINTLTDPSLNTISLDIPCHLYCLAEEIIISLPYMTPLHNLYPQLISSDDGLNFIIPYTNMINHKITDNLTKLSISLSQSQSQSQFNYHSNYELFLYPQQKSTSQPLSSGLFQPFSNLSPFQALQVVNDSIDQGIQLSNSLSNYYTSLNSQKIRNRSFPPLSADSLDPSIDSFTLSHSGQADDLNYNFASSTSDLKLDTYGSLPDYNNNNIQNNNKRLRRESNDIIPISTKKLNS</sequence>